<dbReference type="InterPro" id="IPR052724">
    <property type="entry name" value="GT117_domain-containing"/>
</dbReference>
<feature type="transmembrane region" description="Helical" evidence="1">
    <location>
        <begin position="212"/>
        <end position="234"/>
    </location>
</feature>
<reference evidence="2" key="1">
    <citation type="submission" date="2018-05" db="EMBL/GenBank/DDBJ databases">
        <authorList>
            <person name="Lanie J.A."/>
            <person name="Ng W.-L."/>
            <person name="Kazmierczak K.M."/>
            <person name="Andrzejewski T.M."/>
            <person name="Davidsen T.M."/>
            <person name="Wayne K.J."/>
            <person name="Tettelin H."/>
            <person name="Glass J.I."/>
            <person name="Rusch D."/>
            <person name="Podicherti R."/>
            <person name="Tsui H.-C.T."/>
            <person name="Winkler M.E."/>
        </authorList>
    </citation>
    <scope>NUCLEOTIDE SEQUENCE</scope>
</reference>
<feature type="transmembrane region" description="Helical" evidence="1">
    <location>
        <begin position="115"/>
        <end position="132"/>
    </location>
</feature>
<accession>A0A382QWJ6</accession>
<dbReference type="InterPro" id="IPR021280">
    <property type="entry name" value="TMEM260-like"/>
</dbReference>
<protein>
    <recommendedName>
        <fullName evidence="3">DUF2723 domain-containing protein</fullName>
    </recommendedName>
</protein>
<evidence type="ECO:0008006" key="3">
    <source>
        <dbReference type="Google" id="ProtNLM"/>
    </source>
</evidence>
<dbReference type="AlphaFoldDB" id="A0A382QWJ6"/>
<keyword evidence="1" id="KW-0812">Transmembrane</keyword>
<dbReference type="EMBL" id="UINC01117101">
    <property type="protein sequence ID" value="SVC89290.1"/>
    <property type="molecule type" value="Genomic_DNA"/>
</dbReference>
<evidence type="ECO:0000313" key="2">
    <source>
        <dbReference type="EMBL" id="SVC89290.1"/>
    </source>
</evidence>
<gene>
    <name evidence="2" type="ORF">METZ01_LOCUS342144</name>
</gene>
<organism evidence="2">
    <name type="scientific">marine metagenome</name>
    <dbReference type="NCBI Taxonomy" id="408172"/>
    <lineage>
        <taxon>unclassified sequences</taxon>
        <taxon>metagenomes</taxon>
        <taxon>ecological metagenomes</taxon>
    </lineage>
</organism>
<feature type="non-terminal residue" evidence="2">
    <location>
        <position position="1"/>
    </location>
</feature>
<evidence type="ECO:0000256" key="1">
    <source>
        <dbReference type="SAM" id="Phobius"/>
    </source>
</evidence>
<feature type="transmembrane region" description="Helical" evidence="1">
    <location>
        <begin position="81"/>
        <end position="103"/>
    </location>
</feature>
<feature type="transmembrane region" description="Helical" evidence="1">
    <location>
        <begin position="175"/>
        <end position="206"/>
    </location>
</feature>
<feature type="transmembrane region" description="Helical" evidence="1">
    <location>
        <begin position="144"/>
        <end position="163"/>
    </location>
</feature>
<name>A0A382QWJ6_9ZZZZ</name>
<dbReference type="PANTHER" id="PTHR16214:SF3">
    <property type="entry name" value="TRANSMEMBRANE PROTEIN 260"/>
    <property type="match status" value="1"/>
</dbReference>
<keyword evidence="1" id="KW-0472">Membrane</keyword>
<keyword evidence="1" id="KW-1133">Transmembrane helix</keyword>
<feature type="transmembrane region" description="Helical" evidence="1">
    <location>
        <begin position="12"/>
        <end position="30"/>
    </location>
</feature>
<sequence>VIHSDYIRLNRILAGIIFLISFIVYFDTMAPTVSYWDCGEFIAVSYTLGVPHPPGSPFFLLLGRIVSMIPISDDIAYRVNILSPLVSALAVMFLYLIIVQVVVQWRGKLETINDALVAFGGAVVGSLVFAFTDSHWFNAVEAEVYAMSTFFTAIVVWLILHWCEKADEKGHERYILIIAYMIGLATGLHLLNLLTLPFVALIIYFRKYKFESISFGITVAITGVVFFIIHNVIIKGLPKIAASF</sequence>
<dbReference type="Pfam" id="PF11028">
    <property type="entry name" value="TMEM260-like"/>
    <property type="match status" value="1"/>
</dbReference>
<feature type="non-terminal residue" evidence="2">
    <location>
        <position position="244"/>
    </location>
</feature>
<proteinExistence type="predicted"/>
<dbReference type="PANTHER" id="PTHR16214">
    <property type="entry name" value="TRANSMEMBRANE PROTEIN 260"/>
    <property type="match status" value="1"/>
</dbReference>